<dbReference type="Gene3D" id="2.115.10.20">
    <property type="entry name" value="Glycosyl hydrolase domain, family 43"/>
    <property type="match status" value="1"/>
</dbReference>
<evidence type="ECO:0000256" key="1">
    <source>
        <dbReference type="SAM" id="MobiDB-lite"/>
    </source>
</evidence>
<evidence type="ECO:0000256" key="2">
    <source>
        <dbReference type="SAM" id="SignalP"/>
    </source>
</evidence>
<dbReference type="Proteomes" id="UP000245884">
    <property type="component" value="Unassembled WGS sequence"/>
</dbReference>
<gene>
    <name evidence="3" type="ORF">BDZ90DRAFT_227304</name>
</gene>
<reference evidence="3 4" key="1">
    <citation type="journal article" date="2018" name="Mol. Biol. Evol.">
        <title>Broad Genomic Sampling Reveals a Smut Pathogenic Ancestry of the Fungal Clade Ustilaginomycotina.</title>
        <authorList>
            <person name="Kijpornyongpan T."/>
            <person name="Mondo S.J."/>
            <person name="Barry K."/>
            <person name="Sandor L."/>
            <person name="Lee J."/>
            <person name="Lipzen A."/>
            <person name="Pangilinan J."/>
            <person name="LaButti K."/>
            <person name="Hainaut M."/>
            <person name="Henrissat B."/>
            <person name="Grigoriev I.V."/>
            <person name="Spatafora J.W."/>
            <person name="Aime M.C."/>
        </authorList>
    </citation>
    <scope>NUCLEOTIDE SEQUENCE [LARGE SCALE GENOMIC DNA]</scope>
    <source>
        <strain evidence="3 4">MCA 5214</strain>
    </source>
</reference>
<feature type="signal peptide" evidence="2">
    <location>
        <begin position="1"/>
        <end position="19"/>
    </location>
</feature>
<evidence type="ECO:0000313" key="3">
    <source>
        <dbReference type="EMBL" id="PWN26995.1"/>
    </source>
</evidence>
<protein>
    <submittedName>
        <fullName evidence="3">Uncharacterized protein</fullName>
    </submittedName>
</protein>
<name>A0A316UV59_9BASI</name>
<sequence>MLATKAILALAIGAGVAAAADKPAKHAPAAAPASKNTPASGTKIPTGVKLNDADAKPFMLDSHSYNGLRSDDQFGYLFTHFTSTDEQVYWHLSDGDDPLNFSPLNHAKPILRNNLGSKAARDSFICKNEFTGKTYLIANNQSLISPPQDYQAAYIQNYTGIVVFEAKNDLLTEWSAPHLLPIAPKDSLHVFAPECISDPAKKQVLIHWSGATARDQTQRIYGAYTTDFHSADKPFLYFTDGPNGVGDMTLFKLNFAKDNAKNSSYVRFYRSDADKYAVRGQISDNGLFGAWRDILPLNKSDPVTIDPNTNNQGPLVYKTHRKDQDEFLIWVKDAGDGYEAYETENIRMLPYTRKTAPYFPQNFEQGQVIGLCRKQYDAIKAKFYNSGRRRRGIRLDELVGLADVA</sequence>
<evidence type="ECO:0000313" key="4">
    <source>
        <dbReference type="Proteomes" id="UP000245884"/>
    </source>
</evidence>
<keyword evidence="2" id="KW-0732">Signal</keyword>
<dbReference type="RefSeq" id="XP_025361607.1">
    <property type="nucleotide sequence ID" value="XM_025504750.1"/>
</dbReference>
<dbReference type="AlphaFoldDB" id="A0A316UV59"/>
<feature type="region of interest" description="Disordered" evidence="1">
    <location>
        <begin position="28"/>
        <end position="47"/>
    </location>
</feature>
<dbReference type="InterPro" id="IPR023296">
    <property type="entry name" value="Glyco_hydro_beta-prop_sf"/>
</dbReference>
<accession>A0A316UV59</accession>
<feature type="chain" id="PRO_5016377426" evidence="2">
    <location>
        <begin position="20"/>
        <end position="405"/>
    </location>
</feature>
<dbReference type="EMBL" id="KZ819669">
    <property type="protein sequence ID" value="PWN26995.1"/>
    <property type="molecule type" value="Genomic_DNA"/>
</dbReference>
<dbReference type="STRING" id="1569628.A0A316UV59"/>
<keyword evidence="4" id="KW-1185">Reference proteome</keyword>
<feature type="compositionally biased region" description="Low complexity" evidence="1">
    <location>
        <begin position="28"/>
        <end position="40"/>
    </location>
</feature>
<organism evidence="3 4">
    <name type="scientific">Jaminaea rosea</name>
    <dbReference type="NCBI Taxonomy" id="1569628"/>
    <lineage>
        <taxon>Eukaryota</taxon>
        <taxon>Fungi</taxon>
        <taxon>Dikarya</taxon>
        <taxon>Basidiomycota</taxon>
        <taxon>Ustilaginomycotina</taxon>
        <taxon>Exobasidiomycetes</taxon>
        <taxon>Microstromatales</taxon>
        <taxon>Microstromatales incertae sedis</taxon>
        <taxon>Jaminaea</taxon>
    </lineage>
</organism>
<dbReference type="SUPFAM" id="SSF75005">
    <property type="entry name" value="Arabinanase/levansucrase/invertase"/>
    <property type="match status" value="1"/>
</dbReference>
<dbReference type="GeneID" id="37026573"/>
<proteinExistence type="predicted"/>
<dbReference type="OrthoDB" id="19657at2759"/>